<dbReference type="EMBL" id="MU274940">
    <property type="protein sequence ID" value="KAI0084587.1"/>
    <property type="molecule type" value="Genomic_DNA"/>
</dbReference>
<protein>
    <submittedName>
        <fullName evidence="1">Uncharacterized protein</fullName>
    </submittedName>
</protein>
<evidence type="ECO:0000313" key="2">
    <source>
        <dbReference type="Proteomes" id="UP001055072"/>
    </source>
</evidence>
<name>A0ACB8TRF6_9APHY</name>
<sequence length="711" mass="79412">MALVEGNINTPNSPHRRRLSPPYPTRVEHIQSEFEDIRSRDGAPWCTTSHLLRVEEQPRSQIIGPPTTFSSSQGRFSPGPLADISITILRTSEDKGTISKYWIIELAAHIVTSSDTLRCLFPVLMQCTYHERSVPTSRLMVATIASPLVKQIHSPVQRLRLIGSAELMWCTTANKVIYMDPVVISRSRRTALSQVQDMDEEDSLSGLCEGLRLGDSPPESDSELEQAASLRPLGYASPHADASVSDGTIALHTQDASDATALGTQSYHNPNFPTTPQPDSWEPASTRIPPELFDTILFYLCLGYNPGRWSNDTSSCRQITMCSLVCIRWANLCRQVLFCKRKLTIHSSEEVQTFVKYATQGCPSLIPIHTLIESISVEQRYDIRYSFCNRIYMLKAKYGIRLSELSLIGPVPEEFPSSGLDTPHWGLPPSVITPPSLLSYNSIRVHNVHLPSFRHVCKYVRHFAQAGSIGLSGLTWDTDGPEPQLPFYRRGSRKVKNRSFCSKPSVLAVSDVRLQELWGKNSGSCHLRTQGPEESEELPIIRISADLGPAWYLTFHLCNLAAENAQTSDVHVVGVTLNIRRAGKNGDVDSLIPYLGHFPMLCAALLRFESYQDLLTAMECHRPLSFNPRPVNGQGCTYVFTCLRDLDDLDEFPEVPRANDSDYDYVEIDPITLSPTGWSWAYNGLLSSYDLGLLLTRESLRQTGNIPPAFT</sequence>
<organism evidence="1 2">
    <name type="scientific">Irpex rosettiformis</name>
    <dbReference type="NCBI Taxonomy" id="378272"/>
    <lineage>
        <taxon>Eukaryota</taxon>
        <taxon>Fungi</taxon>
        <taxon>Dikarya</taxon>
        <taxon>Basidiomycota</taxon>
        <taxon>Agaricomycotina</taxon>
        <taxon>Agaricomycetes</taxon>
        <taxon>Polyporales</taxon>
        <taxon>Irpicaceae</taxon>
        <taxon>Irpex</taxon>
    </lineage>
</organism>
<dbReference type="Proteomes" id="UP001055072">
    <property type="component" value="Unassembled WGS sequence"/>
</dbReference>
<keyword evidence="2" id="KW-1185">Reference proteome</keyword>
<gene>
    <name evidence="1" type="ORF">BDY19DRAFT_909660</name>
</gene>
<proteinExistence type="predicted"/>
<comment type="caution">
    <text evidence="1">The sequence shown here is derived from an EMBL/GenBank/DDBJ whole genome shotgun (WGS) entry which is preliminary data.</text>
</comment>
<reference evidence="1" key="1">
    <citation type="journal article" date="2021" name="Environ. Microbiol.">
        <title>Gene family expansions and transcriptome signatures uncover fungal adaptations to wood decay.</title>
        <authorList>
            <person name="Hage H."/>
            <person name="Miyauchi S."/>
            <person name="Viragh M."/>
            <person name="Drula E."/>
            <person name="Min B."/>
            <person name="Chaduli D."/>
            <person name="Navarro D."/>
            <person name="Favel A."/>
            <person name="Norest M."/>
            <person name="Lesage-Meessen L."/>
            <person name="Balint B."/>
            <person name="Merenyi Z."/>
            <person name="de Eugenio L."/>
            <person name="Morin E."/>
            <person name="Martinez A.T."/>
            <person name="Baldrian P."/>
            <person name="Stursova M."/>
            <person name="Martinez M.J."/>
            <person name="Novotny C."/>
            <person name="Magnuson J.K."/>
            <person name="Spatafora J.W."/>
            <person name="Maurice S."/>
            <person name="Pangilinan J."/>
            <person name="Andreopoulos W."/>
            <person name="LaButti K."/>
            <person name="Hundley H."/>
            <person name="Na H."/>
            <person name="Kuo A."/>
            <person name="Barry K."/>
            <person name="Lipzen A."/>
            <person name="Henrissat B."/>
            <person name="Riley R."/>
            <person name="Ahrendt S."/>
            <person name="Nagy L.G."/>
            <person name="Grigoriev I.V."/>
            <person name="Martin F."/>
            <person name="Rosso M.N."/>
        </authorList>
    </citation>
    <scope>NUCLEOTIDE SEQUENCE</scope>
    <source>
        <strain evidence="1">CBS 384.51</strain>
    </source>
</reference>
<accession>A0ACB8TRF6</accession>
<evidence type="ECO:0000313" key="1">
    <source>
        <dbReference type="EMBL" id="KAI0084587.1"/>
    </source>
</evidence>